<gene>
    <name evidence="5" type="ORF">C7I85_30305</name>
</gene>
<feature type="non-terminal residue" evidence="5">
    <location>
        <position position="153"/>
    </location>
</feature>
<proteinExistence type="inferred from homology"/>
<dbReference type="SMART" id="SM00283">
    <property type="entry name" value="MA"/>
    <property type="match status" value="1"/>
</dbReference>
<feature type="non-terminal residue" evidence="5">
    <location>
        <position position="1"/>
    </location>
</feature>
<comment type="caution">
    <text evidence="5">The sequence shown here is derived from an EMBL/GenBank/DDBJ whole genome shotgun (WGS) entry which is preliminary data.</text>
</comment>
<keyword evidence="1" id="KW-0145">Chemotaxis</keyword>
<dbReference type="GO" id="GO:0007165">
    <property type="term" value="P:signal transduction"/>
    <property type="evidence" value="ECO:0007669"/>
    <property type="project" value="UniProtKB-KW"/>
</dbReference>
<evidence type="ECO:0000256" key="1">
    <source>
        <dbReference type="ARBA" id="ARBA00022500"/>
    </source>
</evidence>
<accession>A0A2P7RGC6</accession>
<dbReference type="PROSITE" id="PS50111">
    <property type="entry name" value="CHEMOTAXIS_TRANSDUC_2"/>
    <property type="match status" value="1"/>
</dbReference>
<feature type="domain" description="Methyl-accepting transducer" evidence="4">
    <location>
        <begin position="1"/>
        <end position="153"/>
    </location>
</feature>
<protein>
    <submittedName>
        <fullName evidence="5">Chemotaxis protein</fullName>
    </submittedName>
</protein>
<name>A0A2P7RGC6_9HYPH</name>
<evidence type="ECO:0000313" key="5">
    <source>
        <dbReference type="EMBL" id="PSJ49289.1"/>
    </source>
</evidence>
<evidence type="ECO:0000256" key="3">
    <source>
        <dbReference type="PROSITE-ProRule" id="PRU00284"/>
    </source>
</evidence>
<dbReference type="InterPro" id="IPR004090">
    <property type="entry name" value="Chemotax_Me-accpt_rcpt"/>
</dbReference>
<dbReference type="GO" id="GO:0016020">
    <property type="term" value="C:membrane"/>
    <property type="evidence" value="ECO:0007669"/>
    <property type="project" value="InterPro"/>
</dbReference>
<dbReference type="Proteomes" id="UP000240653">
    <property type="component" value="Unassembled WGS sequence"/>
</dbReference>
<dbReference type="Gene3D" id="1.10.287.950">
    <property type="entry name" value="Methyl-accepting chemotaxis protein"/>
    <property type="match status" value="1"/>
</dbReference>
<dbReference type="PANTHER" id="PTHR43531:SF11">
    <property type="entry name" value="METHYL-ACCEPTING CHEMOTAXIS PROTEIN 3"/>
    <property type="match status" value="1"/>
</dbReference>
<organism evidence="5 6">
    <name type="scientific">Pseudaminobacter soli</name>
    <name type="common">ex Li et al. 2025</name>
    <dbReference type="NCBI Taxonomy" id="1295366"/>
    <lineage>
        <taxon>Bacteria</taxon>
        <taxon>Pseudomonadati</taxon>
        <taxon>Pseudomonadota</taxon>
        <taxon>Alphaproteobacteria</taxon>
        <taxon>Hyphomicrobiales</taxon>
        <taxon>Phyllobacteriaceae</taxon>
        <taxon>Pseudaminobacter</taxon>
    </lineage>
</organism>
<dbReference type="PRINTS" id="PR00260">
    <property type="entry name" value="CHEMTRNSDUCR"/>
</dbReference>
<evidence type="ECO:0000259" key="4">
    <source>
        <dbReference type="PROSITE" id="PS50111"/>
    </source>
</evidence>
<dbReference type="Pfam" id="PF00015">
    <property type="entry name" value="MCPsignal"/>
    <property type="match status" value="1"/>
</dbReference>
<keyword evidence="3" id="KW-0807">Transducer</keyword>
<reference evidence="5 6" key="1">
    <citation type="submission" date="2018-03" db="EMBL/GenBank/DDBJ databases">
        <title>The draft genome of Mesorhizobium soli JCM 19897.</title>
        <authorList>
            <person name="Li L."/>
            <person name="Liu L."/>
            <person name="Liang L."/>
            <person name="Wang T."/>
            <person name="Zhang X."/>
        </authorList>
    </citation>
    <scope>NUCLEOTIDE SEQUENCE [LARGE SCALE GENOMIC DNA]</scope>
    <source>
        <strain evidence="5 6">JCM 19897</strain>
    </source>
</reference>
<dbReference type="GO" id="GO:0004888">
    <property type="term" value="F:transmembrane signaling receptor activity"/>
    <property type="evidence" value="ECO:0007669"/>
    <property type="project" value="InterPro"/>
</dbReference>
<dbReference type="SUPFAM" id="SSF58104">
    <property type="entry name" value="Methyl-accepting chemotaxis protein (MCP) signaling domain"/>
    <property type="match status" value="1"/>
</dbReference>
<keyword evidence="6" id="KW-1185">Reference proteome</keyword>
<sequence length="153" mass="15587">ISTAADDLSRRTEQQAASLEETAAALDQITATVKKTAEGASHARDVVSEAKGDAEASGAVVRQAIAAMGTIEKSSDQIGRIIGVIDEIAFQTNLLALNAGVEAARAGDAGRGFAVVASEVRALAQRSAEAAREIKNLISASTTQVGEGVKLVA</sequence>
<dbReference type="AlphaFoldDB" id="A0A2P7RGC6"/>
<dbReference type="GO" id="GO:0006935">
    <property type="term" value="P:chemotaxis"/>
    <property type="evidence" value="ECO:0007669"/>
    <property type="project" value="UniProtKB-KW"/>
</dbReference>
<dbReference type="PANTHER" id="PTHR43531">
    <property type="entry name" value="PROTEIN ICFG"/>
    <property type="match status" value="1"/>
</dbReference>
<evidence type="ECO:0000313" key="6">
    <source>
        <dbReference type="Proteomes" id="UP000240653"/>
    </source>
</evidence>
<evidence type="ECO:0000256" key="2">
    <source>
        <dbReference type="ARBA" id="ARBA00029447"/>
    </source>
</evidence>
<comment type="similarity">
    <text evidence="2">Belongs to the methyl-accepting chemotaxis (MCP) protein family.</text>
</comment>
<dbReference type="RefSeq" id="WP_245445175.1">
    <property type="nucleotide sequence ID" value="NZ_PXYL01000075.1"/>
</dbReference>
<dbReference type="InterPro" id="IPR004089">
    <property type="entry name" value="MCPsignal_dom"/>
</dbReference>
<dbReference type="InterPro" id="IPR051310">
    <property type="entry name" value="MCP_chemotaxis"/>
</dbReference>
<dbReference type="EMBL" id="PXYL01000075">
    <property type="protein sequence ID" value="PSJ49289.1"/>
    <property type="molecule type" value="Genomic_DNA"/>
</dbReference>